<name>A0ABU8DTV2_9ACTN</name>
<comment type="caution">
    <text evidence="10">The sequence shown here is derived from an EMBL/GenBank/DDBJ whole genome shotgun (WGS) entry which is preliminary data.</text>
</comment>
<feature type="transmembrane region" description="Helical" evidence="8">
    <location>
        <begin position="130"/>
        <end position="153"/>
    </location>
</feature>
<reference evidence="10 11" key="1">
    <citation type="submission" date="2024-03" db="EMBL/GenBank/DDBJ databases">
        <title>Draft genome sequence of Klenkia sp. LSe6-5.</title>
        <authorList>
            <person name="Duangmal K."/>
            <person name="Chantavorakit T."/>
        </authorList>
    </citation>
    <scope>NUCLEOTIDE SEQUENCE [LARGE SCALE GENOMIC DNA]</scope>
    <source>
        <strain evidence="10 11">LSe6-5</strain>
    </source>
</reference>
<feature type="transmembrane region" description="Helical" evidence="8">
    <location>
        <begin position="466"/>
        <end position="485"/>
    </location>
</feature>
<evidence type="ECO:0000256" key="7">
    <source>
        <dbReference type="SAM" id="MobiDB-lite"/>
    </source>
</evidence>
<dbReference type="SUPFAM" id="SSF103473">
    <property type="entry name" value="MFS general substrate transporter"/>
    <property type="match status" value="1"/>
</dbReference>
<dbReference type="InterPro" id="IPR036259">
    <property type="entry name" value="MFS_trans_sf"/>
</dbReference>
<evidence type="ECO:0000256" key="6">
    <source>
        <dbReference type="ARBA" id="ARBA00023136"/>
    </source>
</evidence>
<dbReference type="InterPro" id="IPR020846">
    <property type="entry name" value="MFS_dom"/>
</dbReference>
<accession>A0ABU8DTV2</accession>
<feature type="transmembrane region" description="Helical" evidence="8">
    <location>
        <begin position="7"/>
        <end position="28"/>
    </location>
</feature>
<dbReference type="PROSITE" id="PS50850">
    <property type="entry name" value="MFS"/>
    <property type="match status" value="1"/>
</dbReference>
<feature type="transmembrane region" description="Helical" evidence="8">
    <location>
        <begin position="222"/>
        <end position="239"/>
    </location>
</feature>
<keyword evidence="3" id="KW-1003">Cell membrane</keyword>
<keyword evidence="11" id="KW-1185">Reference proteome</keyword>
<dbReference type="CDD" id="cd17321">
    <property type="entry name" value="MFS_MMR_MDR_like"/>
    <property type="match status" value="1"/>
</dbReference>
<feature type="compositionally biased region" description="Basic and acidic residues" evidence="7">
    <location>
        <begin position="502"/>
        <end position="552"/>
    </location>
</feature>
<keyword evidence="4 8" id="KW-0812">Transmembrane</keyword>
<evidence type="ECO:0000256" key="8">
    <source>
        <dbReference type="SAM" id="Phobius"/>
    </source>
</evidence>
<evidence type="ECO:0000256" key="2">
    <source>
        <dbReference type="ARBA" id="ARBA00022448"/>
    </source>
</evidence>
<dbReference type="InterPro" id="IPR004638">
    <property type="entry name" value="EmrB-like"/>
</dbReference>
<dbReference type="EMBL" id="JBAPLU010000007">
    <property type="protein sequence ID" value="MEI4271876.1"/>
    <property type="molecule type" value="Genomic_DNA"/>
</dbReference>
<feature type="transmembrane region" description="Helical" evidence="8">
    <location>
        <begin position="159"/>
        <end position="179"/>
    </location>
</feature>
<feature type="transmembrane region" description="Helical" evidence="8">
    <location>
        <begin position="395"/>
        <end position="416"/>
    </location>
</feature>
<comment type="subcellular location">
    <subcellularLocation>
        <location evidence="1">Cell membrane</location>
        <topology evidence="1">Multi-pass membrane protein</topology>
    </subcellularLocation>
</comment>
<protein>
    <submittedName>
        <fullName evidence="10">MFS transporter</fullName>
    </submittedName>
</protein>
<evidence type="ECO:0000256" key="3">
    <source>
        <dbReference type="ARBA" id="ARBA00022475"/>
    </source>
</evidence>
<feature type="transmembrane region" description="Helical" evidence="8">
    <location>
        <begin position="323"/>
        <end position="342"/>
    </location>
</feature>
<evidence type="ECO:0000256" key="5">
    <source>
        <dbReference type="ARBA" id="ARBA00022989"/>
    </source>
</evidence>
<evidence type="ECO:0000313" key="11">
    <source>
        <dbReference type="Proteomes" id="UP001361570"/>
    </source>
</evidence>
<evidence type="ECO:0000256" key="4">
    <source>
        <dbReference type="ARBA" id="ARBA00022692"/>
    </source>
</evidence>
<dbReference type="InterPro" id="IPR011701">
    <property type="entry name" value="MFS"/>
</dbReference>
<feature type="transmembrane region" description="Helical" evidence="8">
    <location>
        <begin position="97"/>
        <end position="118"/>
    </location>
</feature>
<dbReference type="Gene3D" id="1.20.1720.10">
    <property type="entry name" value="Multidrug resistance protein D"/>
    <property type="match status" value="1"/>
</dbReference>
<keyword evidence="5 8" id="KW-1133">Transmembrane helix</keyword>
<gene>
    <name evidence="10" type="ORF">TEK04_09090</name>
</gene>
<evidence type="ECO:0000256" key="1">
    <source>
        <dbReference type="ARBA" id="ARBA00004651"/>
    </source>
</evidence>
<feature type="domain" description="Major facilitator superfamily (MFS) profile" evidence="9">
    <location>
        <begin position="6"/>
        <end position="489"/>
    </location>
</feature>
<feature type="transmembrane region" description="Helical" evidence="8">
    <location>
        <begin position="72"/>
        <end position="91"/>
    </location>
</feature>
<feature type="region of interest" description="Disordered" evidence="7">
    <location>
        <begin position="491"/>
        <end position="552"/>
    </location>
</feature>
<feature type="transmembrane region" description="Helical" evidence="8">
    <location>
        <begin position="348"/>
        <end position="374"/>
    </location>
</feature>
<feature type="transmembrane region" description="Helical" evidence="8">
    <location>
        <begin position="295"/>
        <end position="316"/>
    </location>
</feature>
<dbReference type="PANTHER" id="PTHR42718">
    <property type="entry name" value="MAJOR FACILITATOR SUPERFAMILY MULTIDRUG TRANSPORTER MFSC"/>
    <property type="match status" value="1"/>
</dbReference>
<dbReference type="Pfam" id="PF07690">
    <property type="entry name" value="MFS_1"/>
    <property type="match status" value="1"/>
</dbReference>
<keyword evidence="2" id="KW-0813">Transport</keyword>
<proteinExistence type="predicted"/>
<evidence type="ECO:0000259" key="9">
    <source>
        <dbReference type="PROSITE" id="PS50850"/>
    </source>
</evidence>
<dbReference type="NCBIfam" id="TIGR00711">
    <property type="entry name" value="efflux_EmrB"/>
    <property type="match status" value="1"/>
</dbReference>
<feature type="transmembrane region" description="Helical" evidence="8">
    <location>
        <begin position="48"/>
        <end position="67"/>
    </location>
</feature>
<dbReference type="PRINTS" id="PR01036">
    <property type="entry name" value="TCRTETB"/>
</dbReference>
<organism evidence="10 11">
    <name type="scientific">Klenkia sesuvii</name>
    <dbReference type="NCBI Taxonomy" id="3103137"/>
    <lineage>
        <taxon>Bacteria</taxon>
        <taxon>Bacillati</taxon>
        <taxon>Actinomycetota</taxon>
        <taxon>Actinomycetes</taxon>
        <taxon>Geodermatophilales</taxon>
        <taxon>Geodermatophilaceae</taxon>
        <taxon>Klenkia</taxon>
    </lineage>
</organism>
<dbReference type="Proteomes" id="UP001361570">
    <property type="component" value="Unassembled WGS sequence"/>
</dbReference>
<sequence>MRKWWPLVAVCAGTFMLLIDVTIVNVALPDIASSLGTSFDQLQWVVDVYALGLAALVLGAGSLADLYGRRRLYLGGLTLFALSSLACGLAPNAGLLIVARAVQGIGAAAMFSTTIALLNAIYRGRDRGTAFGIWGAVVGAAAAAGPILGGALTELSWRWIFLVNLPISLFAVLLTIKVVEESKQSGAPHPDVPGIAAFTLGAGAVVYGLVEAAANGWSPVGSWGPIAAGFVVLAGWVVLELHREAPMLDLRLFRTSRFTGIMLGSLLLNLSAFANSLYLSLWLQSILGLSPLQAGLVFIPLSAVSFVTAAIAGRAFTDRSPRIVLAVGLALVGAGVLLMARVDAGTSWGVLVPGLAVLGLGVGICNPVVTSAALASVPRERSGMASGAVNTARQLGFAVGVAVLGSVFAVGATRVLTDGGVADPAGTASALSGGQAEQIVGSAPEQSRAGLAELLGAAYADGLRDVLLVAGAAGLLGALLVVLLVRGPVPQHDEPQPGGADGGDRDSAHEDGGDRDGTAHGRHEDAAEHAGGRHEAPHAPEHLPEDDAEPVR</sequence>
<feature type="transmembrane region" description="Helical" evidence="8">
    <location>
        <begin position="260"/>
        <end position="283"/>
    </location>
</feature>
<evidence type="ECO:0000313" key="10">
    <source>
        <dbReference type="EMBL" id="MEI4271876.1"/>
    </source>
</evidence>
<dbReference type="RefSeq" id="WP_336404013.1">
    <property type="nucleotide sequence ID" value="NZ_JBAPLU010000007.1"/>
</dbReference>
<dbReference type="Gene3D" id="1.20.1250.20">
    <property type="entry name" value="MFS general substrate transporter like domains"/>
    <property type="match status" value="1"/>
</dbReference>
<feature type="transmembrane region" description="Helical" evidence="8">
    <location>
        <begin position="191"/>
        <end position="210"/>
    </location>
</feature>
<keyword evidence="6 8" id="KW-0472">Membrane</keyword>
<dbReference type="PANTHER" id="PTHR42718:SF49">
    <property type="entry name" value="EXPORT PROTEIN"/>
    <property type="match status" value="1"/>
</dbReference>